<evidence type="ECO:0000313" key="4">
    <source>
        <dbReference type="Proteomes" id="UP001147653"/>
    </source>
</evidence>
<comment type="caution">
    <text evidence="3">The sequence shown here is derived from an EMBL/GenBank/DDBJ whole genome shotgun (WGS) entry which is preliminary data.</text>
</comment>
<accession>A0A9X3NH42</accession>
<feature type="transmembrane region" description="Helical" evidence="2">
    <location>
        <begin position="64"/>
        <end position="83"/>
    </location>
</feature>
<dbReference type="AlphaFoldDB" id="A0A9X3NH42"/>
<dbReference type="Proteomes" id="UP001147653">
    <property type="component" value="Unassembled WGS sequence"/>
</dbReference>
<feature type="transmembrane region" description="Helical" evidence="2">
    <location>
        <begin position="34"/>
        <end position="52"/>
    </location>
</feature>
<name>A0A9X3NH42_9ACTN</name>
<keyword evidence="2" id="KW-1133">Transmembrane helix</keyword>
<protein>
    <submittedName>
        <fullName evidence="3">Uncharacterized protein</fullName>
    </submittedName>
</protein>
<proteinExistence type="predicted"/>
<keyword evidence="1" id="KW-0175">Coiled coil</keyword>
<sequence length="123" mass="14048">MSDKKEKKKGKKGKPEALVTLSQHPRAKAGIRRARTRAAFLSFMLVLVLNLVGDQDPFDAVWRALVAGIVVNVVVWRCAIIAWRHIVLNELKQVEEHRLEQVRLQRERLEKMAAERAEQEAAS</sequence>
<keyword evidence="2" id="KW-0472">Membrane</keyword>
<dbReference type="RefSeq" id="WP_270028250.1">
    <property type="nucleotide sequence ID" value="NZ_JAPDDP010000062.1"/>
</dbReference>
<gene>
    <name evidence="3" type="ORF">OJ997_26255</name>
</gene>
<organism evidence="3 4">
    <name type="scientific">Solirubrobacter phytolaccae</name>
    <dbReference type="NCBI Taxonomy" id="1404360"/>
    <lineage>
        <taxon>Bacteria</taxon>
        <taxon>Bacillati</taxon>
        <taxon>Actinomycetota</taxon>
        <taxon>Thermoleophilia</taxon>
        <taxon>Solirubrobacterales</taxon>
        <taxon>Solirubrobacteraceae</taxon>
        <taxon>Solirubrobacter</taxon>
    </lineage>
</organism>
<evidence type="ECO:0000256" key="2">
    <source>
        <dbReference type="SAM" id="Phobius"/>
    </source>
</evidence>
<evidence type="ECO:0000256" key="1">
    <source>
        <dbReference type="SAM" id="Coils"/>
    </source>
</evidence>
<keyword evidence="4" id="KW-1185">Reference proteome</keyword>
<evidence type="ECO:0000313" key="3">
    <source>
        <dbReference type="EMBL" id="MDA0183836.1"/>
    </source>
</evidence>
<dbReference type="EMBL" id="JAPDDP010000062">
    <property type="protein sequence ID" value="MDA0183836.1"/>
    <property type="molecule type" value="Genomic_DNA"/>
</dbReference>
<keyword evidence="2" id="KW-0812">Transmembrane</keyword>
<reference evidence="3" key="1">
    <citation type="submission" date="2022-10" db="EMBL/GenBank/DDBJ databases">
        <title>The WGS of Solirubrobacter phytolaccae KCTC 29190.</title>
        <authorList>
            <person name="Jiang Z."/>
        </authorList>
    </citation>
    <scope>NUCLEOTIDE SEQUENCE</scope>
    <source>
        <strain evidence="3">KCTC 29190</strain>
    </source>
</reference>
<feature type="coiled-coil region" evidence="1">
    <location>
        <begin position="92"/>
        <end position="122"/>
    </location>
</feature>